<reference evidence="1" key="2">
    <citation type="journal article" date="2015" name="Fish Shellfish Immunol.">
        <title>Early steps in the European eel (Anguilla anguilla)-Vibrio vulnificus interaction in the gills: Role of the RtxA13 toxin.</title>
        <authorList>
            <person name="Callol A."/>
            <person name="Pajuelo D."/>
            <person name="Ebbesson L."/>
            <person name="Teles M."/>
            <person name="MacKenzie S."/>
            <person name="Amaro C."/>
        </authorList>
    </citation>
    <scope>NUCLEOTIDE SEQUENCE</scope>
</reference>
<sequence>MSHTGHAAAPLLTDTERGALDQSLQALGQLLTLQVHRKGNLFARVEVFPDVRTARKAVK</sequence>
<proteinExistence type="predicted"/>
<name>A0A0E9R0Y4_ANGAN</name>
<dbReference type="EMBL" id="GBXM01086589">
    <property type="protein sequence ID" value="JAH21988.1"/>
    <property type="molecule type" value="Transcribed_RNA"/>
</dbReference>
<organism evidence="1">
    <name type="scientific">Anguilla anguilla</name>
    <name type="common">European freshwater eel</name>
    <name type="synonym">Muraena anguilla</name>
    <dbReference type="NCBI Taxonomy" id="7936"/>
    <lineage>
        <taxon>Eukaryota</taxon>
        <taxon>Metazoa</taxon>
        <taxon>Chordata</taxon>
        <taxon>Craniata</taxon>
        <taxon>Vertebrata</taxon>
        <taxon>Euteleostomi</taxon>
        <taxon>Actinopterygii</taxon>
        <taxon>Neopterygii</taxon>
        <taxon>Teleostei</taxon>
        <taxon>Anguilliformes</taxon>
        <taxon>Anguillidae</taxon>
        <taxon>Anguilla</taxon>
    </lineage>
</organism>
<reference evidence="1" key="1">
    <citation type="submission" date="2014-11" db="EMBL/GenBank/DDBJ databases">
        <authorList>
            <person name="Amaro Gonzalez C."/>
        </authorList>
    </citation>
    <scope>NUCLEOTIDE SEQUENCE</scope>
</reference>
<dbReference type="AlphaFoldDB" id="A0A0E9R0Y4"/>
<accession>A0A0E9R0Y4</accession>
<protein>
    <submittedName>
        <fullName evidence="1">Uncharacterized protein</fullName>
    </submittedName>
</protein>
<evidence type="ECO:0000313" key="1">
    <source>
        <dbReference type="EMBL" id="JAH21988.1"/>
    </source>
</evidence>